<feature type="region of interest" description="Disordered" evidence="3">
    <location>
        <begin position="127"/>
        <end position="216"/>
    </location>
</feature>
<protein>
    <recommendedName>
        <fullName evidence="4">Fumarylacetoacetase-like C-terminal domain-containing protein</fullName>
    </recommendedName>
</protein>
<dbReference type="InterPro" id="IPR011234">
    <property type="entry name" value="Fumarylacetoacetase-like_C"/>
</dbReference>
<reference evidence="5" key="1">
    <citation type="submission" date="2021-03" db="EMBL/GenBank/DDBJ databases">
        <authorList>
            <person name="Tagirdzhanova G."/>
        </authorList>
    </citation>
    <scope>NUCLEOTIDE SEQUENCE</scope>
</reference>
<feature type="domain" description="Fumarylacetoacetase-like C-terminal" evidence="4">
    <location>
        <begin position="18"/>
        <end position="140"/>
    </location>
</feature>
<organism evidence="5 6">
    <name type="scientific">Alectoria fallacina</name>
    <dbReference type="NCBI Taxonomy" id="1903189"/>
    <lineage>
        <taxon>Eukaryota</taxon>
        <taxon>Fungi</taxon>
        <taxon>Dikarya</taxon>
        <taxon>Ascomycota</taxon>
        <taxon>Pezizomycotina</taxon>
        <taxon>Lecanoromycetes</taxon>
        <taxon>OSLEUM clade</taxon>
        <taxon>Lecanoromycetidae</taxon>
        <taxon>Lecanorales</taxon>
        <taxon>Lecanorineae</taxon>
        <taxon>Parmeliaceae</taxon>
        <taxon>Alectoria</taxon>
    </lineage>
</organism>
<keyword evidence="6" id="KW-1185">Reference proteome</keyword>
<dbReference type="GO" id="GO:0003824">
    <property type="term" value="F:catalytic activity"/>
    <property type="evidence" value="ECO:0007669"/>
    <property type="project" value="InterPro"/>
</dbReference>
<feature type="compositionally biased region" description="Polar residues" evidence="3">
    <location>
        <begin position="133"/>
        <end position="152"/>
    </location>
</feature>
<dbReference type="AlphaFoldDB" id="A0A8H3FK82"/>
<evidence type="ECO:0000256" key="1">
    <source>
        <dbReference type="ARBA" id="ARBA00010211"/>
    </source>
</evidence>
<sequence>MTASQLHPPVSVEESPIIRCLGLNYRDHAREAKMPIPSHPVLFIKPRAALCCGPYPQEKNPCAEKCARVERSDYEAELTVVIGGEDGERHSEGDGAGLCAVAIRAVMMVSARTEQFRNSQWSFLEKGKARENPPSSHIHTSMQGIGQQTDFDSSAPSLPPLRPRPRRPAAHLRPTTTSASEPSTTAATSFQDSSTKRDEFPCRGNDRFPLSPRHHSGARMSLIMTGTPPEIGAMRDPKVVLNHGDDIRVEIEGIVYVVC</sequence>
<dbReference type="PANTHER" id="PTHR11820:SF112">
    <property type="entry name" value="FUMARYLACETOACETATE HYDROLASE FAMILY PROTEIN (AFU_ORTHOLOGUE AFUA_1G02370)-RELATED"/>
    <property type="match status" value="1"/>
</dbReference>
<feature type="compositionally biased region" description="Basic and acidic residues" evidence="3">
    <location>
        <begin position="194"/>
        <end position="206"/>
    </location>
</feature>
<dbReference type="SUPFAM" id="SSF56529">
    <property type="entry name" value="FAH"/>
    <property type="match status" value="1"/>
</dbReference>
<evidence type="ECO:0000256" key="2">
    <source>
        <dbReference type="ARBA" id="ARBA00022723"/>
    </source>
</evidence>
<dbReference type="InterPro" id="IPR036663">
    <property type="entry name" value="Fumarylacetoacetase_C_sf"/>
</dbReference>
<evidence type="ECO:0000313" key="6">
    <source>
        <dbReference type="Proteomes" id="UP000664203"/>
    </source>
</evidence>
<dbReference type="GO" id="GO:0046872">
    <property type="term" value="F:metal ion binding"/>
    <property type="evidence" value="ECO:0007669"/>
    <property type="project" value="UniProtKB-KW"/>
</dbReference>
<dbReference type="EMBL" id="CAJPDR010000155">
    <property type="protein sequence ID" value="CAF9922461.1"/>
    <property type="molecule type" value="Genomic_DNA"/>
</dbReference>
<dbReference type="Gene3D" id="3.90.850.10">
    <property type="entry name" value="Fumarylacetoacetase-like, C-terminal domain"/>
    <property type="match status" value="1"/>
</dbReference>
<gene>
    <name evidence="5" type="ORF">ALECFALPRED_002093</name>
</gene>
<dbReference type="OrthoDB" id="411064at2759"/>
<name>A0A8H3FK82_9LECA</name>
<evidence type="ECO:0000256" key="3">
    <source>
        <dbReference type="SAM" id="MobiDB-lite"/>
    </source>
</evidence>
<evidence type="ECO:0000313" key="5">
    <source>
        <dbReference type="EMBL" id="CAF9922461.1"/>
    </source>
</evidence>
<feature type="compositionally biased region" description="Low complexity" evidence="3">
    <location>
        <begin position="171"/>
        <end position="189"/>
    </location>
</feature>
<accession>A0A8H3FK82</accession>
<comment type="similarity">
    <text evidence="1">Belongs to the FAH family.</text>
</comment>
<comment type="caution">
    <text evidence="5">The sequence shown here is derived from an EMBL/GenBank/DDBJ whole genome shotgun (WGS) entry which is preliminary data.</text>
</comment>
<dbReference type="Proteomes" id="UP000664203">
    <property type="component" value="Unassembled WGS sequence"/>
</dbReference>
<proteinExistence type="inferred from homology"/>
<evidence type="ECO:0000259" key="4">
    <source>
        <dbReference type="Pfam" id="PF01557"/>
    </source>
</evidence>
<dbReference type="PANTHER" id="PTHR11820">
    <property type="entry name" value="ACYLPYRUVASE"/>
    <property type="match status" value="1"/>
</dbReference>
<keyword evidence="2" id="KW-0479">Metal-binding</keyword>
<dbReference type="Pfam" id="PF01557">
    <property type="entry name" value="FAA_hydrolase"/>
    <property type="match status" value="1"/>
</dbReference>